<dbReference type="EMBL" id="SNYJ01000006">
    <property type="protein sequence ID" value="TDQ40441.1"/>
    <property type="molecule type" value="Genomic_DNA"/>
</dbReference>
<organism evidence="5 6">
    <name type="scientific">Aureibacillus halotolerans</name>
    <dbReference type="NCBI Taxonomy" id="1508390"/>
    <lineage>
        <taxon>Bacteria</taxon>
        <taxon>Bacillati</taxon>
        <taxon>Bacillota</taxon>
        <taxon>Bacilli</taxon>
        <taxon>Bacillales</taxon>
        <taxon>Bacillaceae</taxon>
        <taxon>Aureibacillus</taxon>
    </lineage>
</organism>
<comment type="caution">
    <text evidence="5">The sequence shown here is derived from an EMBL/GenBank/DDBJ whole genome shotgun (WGS) entry which is preliminary data.</text>
</comment>
<dbReference type="GO" id="GO:0110001">
    <property type="term" value="C:toxin-antitoxin complex"/>
    <property type="evidence" value="ECO:0007669"/>
    <property type="project" value="InterPro"/>
</dbReference>
<gene>
    <name evidence="5" type="ORF">EV213_106159</name>
</gene>
<accession>A0A4R6U361</accession>
<dbReference type="InterPro" id="IPR037038">
    <property type="entry name" value="HepT-like_sf"/>
</dbReference>
<dbReference type="Gene3D" id="1.20.120.580">
    <property type="entry name" value="bsu32300-like"/>
    <property type="match status" value="1"/>
</dbReference>
<protein>
    <submittedName>
        <fullName evidence="5">Uncharacterized protein YutE (UPF0331/DUF86 family)</fullName>
    </submittedName>
</protein>
<proteinExistence type="inferred from homology"/>
<dbReference type="GO" id="GO:0016787">
    <property type="term" value="F:hydrolase activity"/>
    <property type="evidence" value="ECO:0007669"/>
    <property type="project" value="UniProtKB-KW"/>
</dbReference>
<dbReference type="GO" id="GO:0004540">
    <property type="term" value="F:RNA nuclease activity"/>
    <property type="evidence" value="ECO:0007669"/>
    <property type="project" value="InterPro"/>
</dbReference>
<evidence type="ECO:0000256" key="1">
    <source>
        <dbReference type="ARBA" id="ARBA00022649"/>
    </source>
</evidence>
<dbReference type="InterPro" id="IPR008201">
    <property type="entry name" value="HepT-like"/>
</dbReference>
<reference evidence="5 6" key="1">
    <citation type="submission" date="2019-03" db="EMBL/GenBank/DDBJ databases">
        <title>Genomic Encyclopedia of Type Strains, Phase IV (KMG-IV): sequencing the most valuable type-strain genomes for metagenomic binning, comparative biology and taxonomic classification.</title>
        <authorList>
            <person name="Goeker M."/>
        </authorList>
    </citation>
    <scope>NUCLEOTIDE SEQUENCE [LARGE SCALE GENOMIC DNA]</scope>
    <source>
        <strain evidence="5 6">DSM 28697</strain>
    </source>
</reference>
<dbReference type="AlphaFoldDB" id="A0A4R6U361"/>
<evidence type="ECO:0000256" key="4">
    <source>
        <dbReference type="ARBA" id="ARBA00024207"/>
    </source>
</evidence>
<evidence type="ECO:0000313" key="5">
    <source>
        <dbReference type="EMBL" id="TDQ40441.1"/>
    </source>
</evidence>
<keyword evidence="6" id="KW-1185">Reference proteome</keyword>
<keyword evidence="3" id="KW-0378">Hydrolase</keyword>
<dbReference type="PANTHER" id="PTHR33397:SF5">
    <property type="entry name" value="RNASE YUTE-RELATED"/>
    <property type="match status" value="1"/>
</dbReference>
<dbReference type="InterPro" id="IPR052379">
    <property type="entry name" value="Type_VII_TA_RNase"/>
</dbReference>
<dbReference type="PANTHER" id="PTHR33397">
    <property type="entry name" value="UPF0331 PROTEIN YUTE"/>
    <property type="match status" value="1"/>
</dbReference>
<keyword evidence="2" id="KW-0540">Nuclease</keyword>
<dbReference type="Pfam" id="PF01934">
    <property type="entry name" value="HepT-like"/>
    <property type="match status" value="1"/>
</dbReference>
<name>A0A4R6U361_9BACI</name>
<sequence length="157" mass="18534">MYFVDRTLIEEQLTYIERLNDIYRTQRSWVSDIDQLAFERMVQGWIEAVVDTGNLLIDGYFMRDPGSYEDIIAIMEDEQVVSKKESQQLLKLLEQRGHVVRQFYRIDSVTLQETVKASWEALQSFPEAVRSFMKQETSVHAFKAENKQDKDREEPTS</sequence>
<evidence type="ECO:0000256" key="2">
    <source>
        <dbReference type="ARBA" id="ARBA00022722"/>
    </source>
</evidence>
<comment type="similarity">
    <text evidence="4">Belongs to the HepT RNase toxin family.</text>
</comment>
<dbReference type="Proteomes" id="UP000295632">
    <property type="component" value="Unassembled WGS sequence"/>
</dbReference>
<evidence type="ECO:0000313" key="6">
    <source>
        <dbReference type="Proteomes" id="UP000295632"/>
    </source>
</evidence>
<keyword evidence="1" id="KW-1277">Toxin-antitoxin system</keyword>
<evidence type="ECO:0000256" key="3">
    <source>
        <dbReference type="ARBA" id="ARBA00022801"/>
    </source>
</evidence>